<name>A0A1E4SN44_9ASCO</name>
<dbReference type="InterPro" id="IPR013216">
    <property type="entry name" value="Methyltransf_11"/>
</dbReference>
<evidence type="ECO:0000256" key="3">
    <source>
        <dbReference type="ARBA" id="ARBA00022679"/>
    </source>
</evidence>
<dbReference type="AlphaFoldDB" id="A0A1E4SN44"/>
<dbReference type="EMBL" id="KV453910">
    <property type="protein sequence ID" value="ODV80941.1"/>
    <property type="molecule type" value="Genomic_DNA"/>
</dbReference>
<dbReference type="RefSeq" id="XP_020066063.1">
    <property type="nucleotide sequence ID" value="XM_020206371.1"/>
</dbReference>
<dbReference type="CDD" id="cd02440">
    <property type="entry name" value="AdoMet_MTases"/>
    <property type="match status" value="1"/>
</dbReference>
<comment type="similarity">
    <text evidence="1">Belongs to the methyltransferase superfamily.</text>
</comment>
<dbReference type="InterPro" id="IPR051052">
    <property type="entry name" value="Diverse_substrate_MTase"/>
</dbReference>
<dbReference type="InterPro" id="IPR029063">
    <property type="entry name" value="SAM-dependent_MTases_sf"/>
</dbReference>
<dbReference type="GO" id="GO:0008757">
    <property type="term" value="F:S-adenosylmethionine-dependent methyltransferase activity"/>
    <property type="evidence" value="ECO:0007669"/>
    <property type="project" value="InterPro"/>
</dbReference>
<evidence type="ECO:0000256" key="2">
    <source>
        <dbReference type="ARBA" id="ARBA00022603"/>
    </source>
</evidence>
<dbReference type="Proteomes" id="UP000094285">
    <property type="component" value="Unassembled WGS sequence"/>
</dbReference>
<evidence type="ECO:0000256" key="1">
    <source>
        <dbReference type="ARBA" id="ARBA00008361"/>
    </source>
</evidence>
<sequence>MASFSKTNFKALSYNSFRPHYPPSFYNILTSYVTKDTPSKLPIESAIDLGCGTGVATYPLLNFSKRVTGLDLSPVMIETANSLKSERLNQLGISDENSISFKQGAVEDFVNNEPREIEDESVDLITAAQCIHWFEDFDAFFRNAAKLLKKGGTLAYFYYVDPVVVGYTGSSKLDRDTTLKRAKEIYFKYAYDDPELLGPHWEQPGRNIIKDQYSVPNSKVPEDVYEDITINDFEPDFNGISRATEKDLDLKKENISLQGFADYVLTYSSYHNYKEAKGDKGEVLEQFIKELESEFGWDRNETKIDLVWTTGYTFLRKK</sequence>
<proteinExistence type="inferred from homology"/>
<dbReference type="Gene3D" id="3.40.50.150">
    <property type="entry name" value="Vaccinia Virus protein VP39"/>
    <property type="match status" value="1"/>
</dbReference>
<accession>A0A1E4SN44</accession>
<dbReference type="OrthoDB" id="10027013at2759"/>
<organism evidence="5 6">
    <name type="scientific">Suhomyces tanzawaensis NRRL Y-17324</name>
    <dbReference type="NCBI Taxonomy" id="984487"/>
    <lineage>
        <taxon>Eukaryota</taxon>
        <taxon>Fungi</taxon>
        <taxon>Dikarya</taxon>
        <taxon>Ascomycota</taxon>
        <taxon>Saccharomycotina</taxon>
        <taxon>Pichiomycetes</taxon>
        <taxon>Debaryomycetaceae</taxon>
        <taxon>Suhomyces</taxon>
    </lineage>
</organism>
<gene>
    <name evidence="5" type="ORF">CANTADRAFT_182242</name>
</gene>
<reference evidence="6" key="1">
    <citation type="submission" date="2016-05" db="EMBL/GenBank/DDBJ databases">
        <title>Comparative genomics of biotechnologically important yeasts.</title>
        <authorList>
            <consortium name="DOE Joint Genome Institute"/>
            <person name="Riley R."/>
            <person name="Haridas S."/>
            <person name="Wolfe K.H."/>
            <person name="Lopes M.R."/>
            <person name="Hittinger C.T."/>
            <person name="Goker M."/>
            <person name="Salamov A."/>
            <person name="Wisecaver J."/>
            <person name="Long T.M."/>
            <person name="Aerts A.L."/>
            <person name="Barry K."/>
            <person name="Choi C."/>
            <person name="Clum A."/>
            <person name="Coughlan A.Y."/>
            <person name="Deshpande S."/>
            <person name="Douglass A.P."/>
            <person name="Hanson S.J."/>
            <person name="Klenk H.-P."/>
            <person name="Labutti K."/>
            <person name="Lapidus A."/>
            <person name="Lindquist E."/>
            <person name="Lipzen A."/>
            <person name="Meier-Kolthoff J.P."/>
            <person name="Ohm R.A."/>
            <person name="Otillar R.P."/>
            <person name="Pangilinan J."/>
            <person name="Peng Y."/>
            <person name="Rokas A."/>
            <person name="Rosa C.A."/>
            <person name="Scheuner C."/>
            <person name="Sibirny A.A."/>
            <person name="Slot J.C."/>
            <person name="Stielow J.B."/>
            <person name="Sun H."/>
            <person name="Kurtzman C.P."/>
            <person name="Blackwell M."/>
            <person name="Grigoriev I.V."/>
            <person name="Jeffries T.W."/>
        </authorList>
    </citation>
    <scope>NUCLEOTIDE SEQUENCE [LARGE SCALE GENOMIC DNA]</scope>
    <source>
        <strain evidence="6">NRRL Y-17324</strain>
    </source>
</reference>
<dbReference type="STRING" id="984487.A0A1E4SN44"/>
<evidence type="ECO:0000313" key="5">
    <source>
        <dbReference type="EMBL" id="ODV80941.1"/>
    </source>
</evidence>
<dbReference type="SUPFAM" id="SSF53335">
    <property type="entry name" value="S-adenosyl-L-methionine-dependent methyltransferases"/>
    <property type="match status" value="1"/>
</dbReference>
<evidence type="ECO:0000259" key="4">
    <source>
        <dbReference type="Pfam" id="PF08241"/>
    </source>
</evidence>
<protein>
    <submittedName>
        <fullName evidence="5">Trans-aconitate methyltransferase 2</fullName>
    </submittedName>
</protein>
<dbReference type="GO" id="GO:0032259">
    <property type="term" value="P:methylation"/>
    <property type="evidence" value="ECO:0007669"/>
    <property type="project" value="UniProtKB-KW"/>
</dbReference>
<keyword evidence="2 5" id="KW-0489">Methyltransferase</keyword>
<dbReference type="PANTHER" id="PTHR44942:SF4">
    <property type="entry name" value="METHYLTRANSFERASE TYPE 11 DOMAIN-CONTAINING PROTEIN"/>
    <property type="match status" value="1"/>
</dbReference>
<feature type="domain" description="Methyltransferase type 11" evidence="4">
    <location>
        <begin position="48"/>
        <end position="155"/>
    </location>
</feature>
<dbReference type="GeneID" id="30980508"/>
<evidence type="ECO:0000313" key="6">
    <source>
        <dbReference type="Proteomes" id="UP000094285"/>
    </source>
</evidence>
<dbReference type="PANTHER" id="PTHR44942">
    <property type="entry name" value="METHYLTRANSF_11 DOMAIN-CONTAINING PROTEIN"/>
    <property type="match status" value="1"/>
</dbReference>
<keyword evidence="3 5" id="KW-0808">Transferase</keyword>
<dbReference type="Pfam" id="PF08241">
    <property type="entry name" value="Methyltransf_11"/>
    <property type="match status" value="1"/>
</dbReference>
<keyword evidence="6" id="KW-1185">Reference proteome</keyword>